<evidence type="ECO:0000313" key="1">
    <source>
        <dbReference type="EnsemblPlants" id="AET7Gv20673000.37"/>
    </source>
</evidence>
<accession>A0A453RS24</accession>
<dbReference type="Proteomes" id="UP000015105">
    <property type="component" value="Chromosome 7D"/>
</dbReference>
<keyword evidence="2" id="KW-1185">Reference proteome</keyword>
<reference evidence="1" key="4">
    <citation type="submission" date="2019-03" db="UniProtKB">
        <authorList>
            <consortium name="EnsemblPlants"/>
        </authorList>
    </citation>
    <scope>IDENTIFICATION</scope>
</reference>
<reference evidence="1" key="5">
    <citation type="journal article" date="2021" name="G3 (Bethesda)">
        <title>Aegilops tauschii genome assembly Aet v5.0 features greater sequence contiguity and improved annotation.</title>
        <authorList>
            <person name="Wang L."/>
            <person name="Zhu T."/>
            <person name="Rodriguez J.C."/>
            <person name="Deal K.R."/>
            <person name="Dubcovsky J."/>
            <person name="McGuire P.E."/>
            <person name="Lux T."/>
            <person name="Spannagl M."/>
            <person name="Mayer K.F.X."/>
            <person name="Baldrich P."/>
            <person name="Meyers B.C."/>
            <person name="Huo N."/>
            <person name="Gu Y.Q."/>
            <person name="Zhou H."/>
            <person name="Devos K.M."/>
            <person name="Bennetzen J.L."/>
            <person name="Unver T."/>
            <person name="Budak H."/>
            <person name="Gulick P.J."/>
            <person name="Galiba G."/>
            <person name="Kalapos B."/>
            <person name="Nelson D.R."/>
            <person name="Li P."/>
            <person name="You F.M."/>
            <person name="Luo M.C."/>
            <person name="Dvorak J."/>
        </authorList>
    </citation>
    <scope>NUCLEOTIDE SEQUENCE [LARGE SCALE GENOMIC DNA]</scope>
    <source>
        <strain evidence="1">cv. AL8/78</strain>
    </source>
</reference>
<dbReference type="AlphaFoldDB" id="A0A453RS24"/>
<organism evidence="1 2">
    <name type="scientific">Aegilops tauschii subsp. strangulata</name>
    <name type="common">Goatgrass</name>
    <dbReference type="NCBI Taxonomy" id="200361"/>
    <lineage>
        <taxon>Eukaryota</taxon>
        <taxon>Viridiplantae</taxon>
        <taxon>Streptophyta</taxon>
        <taxon>Embryophyta</taxon>
        <taxon>Tracheophyta</taxon>
        <taxon>Spermatophyta</taxon>
        <taxon>Magnoliopsida</taxon>
        <taxon>Liliopsida</taxon>
        <taxon>Poales</taxon>
        <taxon>Poaceae</taxon>
        <taxon>BOP clade</taxon>
        <taxon>Pooideae</taxon>
        <taxon>Triticodae</taxon>
        <taxon>Triticeae</taxon>
        <taxon>Triticinae</taxon>
        <taxon>Aegilops</taxon>
    </lineage>
</organism>
<sequence length="37" mass="4346">MGQISFSDVQMARNKRTRPRLAYFVLPQKKEGICTKF</sequence>
<protein>
    <submittedName>
        <fullName evidence="1">Uncharacterized protein</fullName>
    </submittedName>
</protein>
<reference evidence="2" key="2">
    <citation type="journal article" date="2017" name="Nat. Plants">
        <title>The Aegilops tauschii genome reveals multiple impacts of transposons.</title>
        <authorList>
            <person name="Zhao G."/>
            <person name="Zou C."/>
            <person name="Li K."/>
            <person name="Wang K."/>
            <person name="Li T."/>
            <person name="Gao L."/>
            <person name="Zhang X."/>
            <person name="Wang H."/>
            <person name="Yang Z."/>
            <person name="Liu X."/>
            <person name="Jiang W."/>
            <person name="Mao L."/>
            <person name="Kong X."/>
            <person name="Jiao Y."/>
            <person name="Jia J."/>
        </authorList>
    </citation>
    <scope>NUCLEOTIDE SEQUENCE [LARGE SCALE GENOMIC DNA]</scope>
    <source>
        <strain evidence="2">cv. AL8/78</strain>
    </source>
</reference>
<reference evidence="2" key="1">
    <citation type="journal article" date="2014" name="Science">
        <title>Ancient hybridizations among the ancestral genomes of bread wheat.</title>
        <authorList>
            <consortium name="International Wheat Genome Sequencing Consortium,"/>
            <person name="Marcussen T."/>
            <person name="Sandve S.R."/>
            <person name="Heier L."/>
            <person name="Spannagl M."/>
            <person name="Pfeifer M."/>
            <person name="Jakobsen K.S."/>
            <person name="Wulff B.B."/>
            <person name="Steuernagel B."/>
            <person name="Mayer K.F."/>
            <person name="Olsen O.A."/>
        </authorList>
    </citation>
    <scope>NUCLEOTIDE SEQUENCE [LARGE SCALE GENOMIC DNA]</scope>
    <source>
        <strain evidence="2">cv. AL8/78</strain>
    </source>
</reference>
<evidence type="ECO:0000313" key="2">
    <source>
        <dbReference type="Proteomes" id="UP000015105"/>
    </source>
</evidence>
<name>A0A453RS24_AEGTS</name>
<dbReference type="EnsemblPlants" id="AET7Gv20673000.37">
    <property type="protein sequence ID" value="AET7Gv20673000.37"/>
    <property type="gene ID" value="AET7Gv20673000"/>
</dbReference>
<reference evidence="1" key="3">
    <citation type="journal article" date="2017" name="Nature">
        <title>Genome sequence of the progenitor of the wheat D genome Aegilops tauschii.</title>
        <authorList>
            <person name="Luo M.C."/>
            <person name="Gu Y.Q."/>
            <person name="Puiu D."/>
            <person name="Wang H."/>
            <person name="Twardziok S.O."/>
            <person name="Deal K.R."/>
            <person name="Huo N."/>
            <person name="Zhu T."/>
            <person name="Wang L."/>
            <person name="Wang Y."/>
            <person name="McGuire P.E."/>
            <person name="Liu S."/>
            <person name="Long H."/>
            <person name="Ramasamy R.K."/>
            <person name="Rodriguez J.C."/>
            <person name="Van S.L."/>
            <person name="Yuan L."/>
            <person name="Wang Z."/>
            <person name="Xia Z."/>
            <person name="Xiao L."/>
            <person name="Anderson O.D."/>
            <person name="Ouyang S."/>
            <person name="Liang Y."/>
            <person name="Zimin A.V."/>
            <person name="Pertea G."/>
            <person name="Qi P."/>
            <person name="Bennetzen J.L."/>
            <person name="Dai X."/>
            <person name="Dawson M.W."/>
            <person name="Muller H.G."/>
            <person name="Kugler K."/>
            <person name="Rivarola-Duarte L."/>
            <person name="Spannagl M."/>
            <person name="Mayer K.F.X."/>
            <person name="Lu F.H."/>
            <person name="Bevan M.W."/>
            <person name="Leroy P."/>
            <person name="Li P."/>
            <person name="You F.M."/>
            <person name="Sun Q."/>
            <person name="Liu Z."/>
            <person name="Lyons E."/>
            <person name="Wicker T."/>
            <person name="Salzberg S.L."/>
            <person name="Devos K.M."/>
            <person name="Dvorak J."/>
        </authorList>
    </citation>
    <scope>NUCLEOTIDE SEQUENCE [LARGE SCALE GENOMIC DNA]</scope>
    <source>
        <strain evidence="1">cv. AL8/78</strain>
    </source>
</reference>
<proteinExistence type="predicted"/>
<dbReference type="Gramene" id="AET7Gv20673000.37">
    <property type="protein sequence ID" value="AET7Gv20673000.37"/>
    <property type="gene ID" value="AET7Gv20673000"/>
</dbReference>